<dbReference type="EMBL" id="FQUQ01000002">
    <property type="protein sequence ID" value="SHF22831.1"/>
    <property type="molecule type" value="Genomic_DNA"/>
</dbReference>
<dbReference type="PANTHER" id="PTHR11895">
    <property type="entry name" value="TRANSAMIDASE"/>
    <property type="match status" value="1"/>
</dbReference>
<gene>
    <name evidence="3" type="ORF">SAMN04488522_102508</name>
</gene>
<dbReference type="AlphaFoldDB" id="A0A1M4ZXU1"/>
<name>A0A1M4ZXU1_9SPHI</name>
<dbReference type="PANTHER" id="PTHR11895:SF7">
    <property type="entry name" value="GLUTAMYL-TRNA(GLN) AMIDOTRANSFERASE SUBUNIT A, MITOCHONDRIAL"/>
    <property type="match status" value="1"/>
</dbReference>
<protein>
    <submittedName>
        <fullName evidence="3">Amidase</fullName>
    </submittedName>
</protein>
<evidence type="ECO:0000313" key="3">
    <source>
        <dbReference type="EMBL" id="SHF22831.1"/>
    </source>
</evidence>
<evidence type="ECO:0000259" key="2">
    <source>
        <dbReference type="Pfam" id="PF01425"/>
    </source>
</evidence>
<dbReference type="RefSeq" id="WP_073230465.1">
    <property type="nucleotide sequence ID" value="NZ_FQUQ01000002.1"/>
</dbReference>
<dbReference type="InterPro" id="IPR036928">
    <property type="entry name" value="AS_sf"/>
</dbReference>
<dbReference type="Gene3D" id="3.90.1300.10">
    <property type="entry name" value="Amidase signature (AS) domain"/>
    <property type="match status" value="1"/>
</dbReference>
<proteinExistence type="inferred from homology"/>
<dbReference type="InterPro" id="IPR023631">
    <property type="entry name" value="Amidase_dom"/>
</dbReference>
<organism evidence="3 4">
    <name type="scientific">Pedobacter caeni</name>
    <dbReference type="NCBI Taxonomy" id="288992"/>
    <lineage>
        <taxon>Bacteria</taxon>
        <taxon>Pseudomonadati</taxon>
        <taxon>Bacteroidota</taxon>
        <taxon>Sphingobacteriia</taxon>
        <taxon>Sphingobacteriales</taxon>
        <taxon>Sphingobacteriaceae</taxon>
        <taxon>Pedobacter</taxon>
    </lineage>
</organism>
<accession>A0A1M4ZXU1</accession>
<dbReference type="GO" id="GO:0003824">
    <property type="term" value="F:catalytic activity"/>
    <property type="evidence" value="ECO:0007669"/>
    <property type="project" value="InterPro"/>
</dbReference>
<dbReference type="OrthoDB" id="9811471at2"/>
<feature type="domain" description="Amidase" evidence="2">
    <location>
        <begin position="32"/>
        <end position="456"/>
    </location>
</feature>
<dbReference type="InterPro" id="IPR000120">
    <property type="entry name" value="Amidase"/>
</dbReference>
<reference evidence="4" key="1">
    <citation type="submission" date="2016-11" db="EMBL/GenBank/DDBJ databases">
        <authorList>
            <person name="Varghese N."/>
            <person name="Submissions S."/>
        </authorList>
    </citation>
    <scope>NUCLEOTIDE SEQUENCE [LARGE SCALE GENOMIC DNA]</scope>
    <source>
        <strain evidence="4">DSM 16990</strain>
    </source>
</reference>
<dbReference type="Pfam" id="PF01425">
    <property type="entry name" value="Amidase"/>
    <property type="match status" value="1"/>
</dbReference>
<sequence length="482" mass="51960">MNLQEYSSFDGLGLAELIRKKEVTKSEIAACAIKAIQTINPKLNAMVEYYEERAVVSNGLLANHEPYDGVPMLLKDLGAYEANKNAEMGSRMAHGLKFDHDSELVKRYKMAGFNILGRTTTPEFGSAAFTESLACGITRNPWNLDLSPGGSSGGSAAAVAAGIVPVAHGTDLGGSIRTPSGFNGLVGLKPSRNLNPVGPGAGQSFLGLATEHVLTRTVRDSAAVLDATAGPAAGEFYYTPKNGTSYLSAMLEKPASFRIAINVEPWISANVDAEVLEATMLAAKLCESMGHLVDSNRFDLDEEQLLNCIETIWASYTTYGINNLHVITGREISAKTLEQSSLKGYHDGMTYTAEHLIAAVEYSNTVARAVGNFFEKYDVMITPTNAIQAPLADRSKIQKHDFTWHNWVLEACKVAPFGQVFNISGAPAITLPLGWSSTGMPIGVTFSTKTGNEAMLFKLAAQLELAQPWNNRKPENHVSYLS</sequence>
<dbReference type="PROSITE" id="PS00571">
    <property type="entry name" value="AMIDASES"/>
    <property type="match status" value="1"/>
</dbReference>
<dbReference type="InterPro" id="IPR020556">
    <property type="entry name" value="Amidase_CS"/>
</dbReference>
<keyword evidence="4" id="KW-1185">Reference proteome</keyword>
<dbReference type="Proteomes" id="UP000184287">
    <property type="component" value="Unassembled WGS sequence"/>
</dbReference>
<comment type="similarity">
    <text evidence="1">Belongs to the amidase family.</text>
</comment>
<evidence type="ECO:0000256" key="1">
    <source>
        <dbReference type="ARBA" id="ARBA00009199"/>
    </source>
</evidence>
<dbReference type="SUPFAM" id="SSF75304">
    <property type="entry name" value="Amidase signature (AS) enzymes"/>
    <property type="match status" value="1"/>
</dbReference>
<evidence type="ECO:0000313" key="4">
    <source>
        <dbReference type="Proteomes" id="UP000184287"/>
    </source>
</evidence>
<dbReference type="STRING" id="288992.SAMN04488522_102508"/>